<dbReference type="AlphaFoldDB" id="A0A167K232"/>
<dbReference type="InterPro" id="IPR029058">
    <property type="entry name" value="AB_hydrolase_fold"/>
</dbReference>
<accession>A0A167K232</accession>
<dbReference type="STRING" id="1330018.A0A167K232"/>
<proteinExistence type="inferred from homology"/>
<feature type="domain" description="Carboxylesterase type B" evidence="4">
    <location>
        <begin position="361"/>
        <end position="467"/>
    </location>
</feature>
<evidence type="ECO:0000313" key="6">
    <source>
        <dbReference type="Proteomes" id="UP000076738"/>
    </source>
</evidence>
<feature type="signal peptide" evidence="3">
    <location>
        <begin position="1"/>
        <end position="16"/>
    </location>
</feature>
<dbReference type="ESTHER" id="9basi-a0a167k232">
    <property type="family name" value="Fungal_carboxylesterase_lipase"/>
</dbReference>
<reference evidence="5 6" key="1">
    <citation type="journal article" date="2016" name="Mol. Biol. Evol.">
        <title>Comparative Genomics of Early-Diverging Mushroom-Forming Fungi Provides Insights into the Origins of Lignocellulose Decay Capabilities.</title>
        <authorList>
            <person name="Nagy L.G."/>
            <person name="Riley R."/>
            <person name="Tritt A."/>
            <person name="Adam C."/>
            <person name="Daum C."/>
            <person name="Floudas D."/>
            <person name="Sun H."/>
            <person name="Yadav J.S."/>
            <person name="Pangilinan J."/>
            <person name="Larsson K.H."/>
            <person name="Matsuura K."/>
            <person name="Barry K."/>
            <person name="Labutti K."/>
            <person name="Kuo R."/>
            <person name="Ohm R.A."/>
            <person name="Bhattacharya S.S."/>
            <person name="Shirouzu T."/>
            <person name="Yoshinaga Y."/>
            <person name="Martin F.M."/>
            <person name="Grigoriev I.V."/>
            <person name="Hibbett D.S."/>
        </authorList>
    </citation>
    <scope>NUCLEOTIDE SEQUENCE [LARGE SCALE GENOMIC DNA]</scope>
    <source>
        <strain evidence="5 6">TUFC12733</strain>
    </source>
</reference>
<dbReference type="PANTHER" id="PTHR43918:SF4">
    <property type="entry name" value="CARBOXYLIC ESTER HYDROLASE"/>
    <property type="match status" value="1"/>
</dbReference>
<dbReference type="EMBL" id="KV417296">
    <property type="protein sequence ID" value="KZO94177.1"/>
    <property type="molecule type" value="Genomic_DNA"/>
</dbReference>
<protein>
    <recommendedName>
        <fullName evidence="3">Carboxylic ester hydrolase</fullName>
        <ecNumber evidence="3">3.1.1.-</ecNumber>
    </recommendedName>
</protein>
<evidence type="ECO:0000313" key="5">
    <source>
        <dbReference type="EMBL" id="KZO94177.1"/>
    </source>
</evidence>
<dbReference type="InterPro" id="IPR050654">
    <property type="entry name" value="AChE-related_enzymes"/>
</dbReference>
<feature type="chain" id="PRO_5007749203" description="Carboxylic ester hydrolase" evidence="3">
    <location>
        <begin position="17"/>
        <end position="517"/>
    </location>
</feature>
<dbReference type="InterPro" id="IPR002018">
    <property type="entry name" value="CarbesteraseB"/>
</dbReference>
<organism evidence="5 6">
    <name type="scientific">Calocera viscosa (strain TUFC12733)</name>
    <dbReference type="NCBI Taxonomy" id="1330018"/>
    <lineage>
        <taxon>Eukaryota</taxon>
        <taxon>Fungi</taxon>
        <taxon>Dikarya</taxon>
        <taxon>Basidiomycota</taxon>
        <taxon>Agaricomycotina</taxon>
        <taxon>Dacrymycetes</taxon>
        <taxon>Dacrymycetales</taxon>
        <taxon>Dacrymycetaceae</taxon>
        <taxon>Calocera</taxon>
    </lineage>
</organism>
<evidence type="ECO:0000256" key="3">
    <source>
        <dbReference type="RuleBase" id="RU361235"/>
    </source>
</evidence>
<dbReference type="Proteomes" id="UP000076738">
    <property type="component" value="Unassembled WGS sequence"/>
</dbReference>
<keyword evidence="2 3" id="KW-0378">Hydrolase</keyword>
<evidence type="ECO:0000256" key="2">
    <source>
        <dbReference type="ARBA" id="ARBA00022801"/>
    </source>
</evidence>
<keyword evidence="6" id="KW-1185">Reference proteome</keyword>
<sequence>MLLWLQVPFLALCAIAAHVPRDDGTLVTTAQGAVQGTLVTSTVRQWLGIPYAAPPTSTLRFQAPQAAPSRASTLSATSFGNSCPAVFPTTLLEIEGILQQQEDVPYAEDCLNLNVWAPATSRPQGGAVLIWVYGGGDMFGTSNTPFYNGQGFVENNDDLVLVSFNYRSNIFGFPNAPQQLVNVGLLDLEAAIQWVYTNIPAFGGDPERITIFGQSAGALAVDAYAFSHPSDTIVKGIIAESGTAQLTSVLSVGTTSPASTNSSWNTVATVVGCGITDNDAQLGCMQAVPWQTLLEAVTNSGKSFTPYPDGQTIFPDVSSRSSKGEFLKVPYLVGTNADEGDIFVLAYEAGGASIPVGATLLSDALTEVVFNCPASKSASDRTSAGVPTWRYRYEGVFPDLTDDNPSLRAYHTAEIALVFGTYALATDYPATATEIALSTYIQSAWVSFAHSPSSGPGWTRYTSETLQSTLAELGNSAHPSGATLSPPVEFDLGCGVVNALMPEILEVLGALGLGGTI</sequence>
<keyword evidence="3" id="KW-0732">Signal</keyword>
<dbReference type="Pfam" id="PF00135">
    <property type="entry name" value="COesterase"/>
    <property type="match status" value="2"/>
</dbReference>
<dbReference type="PANTHER" id="PTHR43918">
    <property type="entry name" value="ACETYLCHOLINESTERASE"/>
    <property type="match status" value="1"/>
</dbReference>
<dbReference type="SUPFAM" id="SSF53474">
    <property type="entry name" value="alpha/beta-Hydrolases"/>
    <property type="match status" value="1"/>
</dbReference>
<dbReference type="EC" id="3.1.1.-" evidence="3"/>
<dbReference type="Gene3D" id="3.40.50.1820">
    <property type="entry name" value="alpha/beta hydrolase"/>
    <property type="match status" value="2"/>
</dbReference>
<dbReference type="InterPro" id="IPR019826">
    <property type="entry name" value="Carboxylesterase_B_AS"/>
</dbReference>
<comment type="similarity">
    <text evidence="1 3">Belongs to the type-B carboxylesterase/lipase family.</text>
</comment>
<evidence type="ECO:0000256" key="1">
    <source>
        <dbReference type="ARBA" id="ARBA00005964"/>
    </source>
</evidence>
<gene>
    <name evidence="5" type="ORF">CALVIDRAFT_600108</name>
</gene>
<name>A0A167K232_CALVF</name>
<dbReference type="PROSITE" id="PS00122">
    <property type="entry name" value="CARBOXYLESTERASE_B_1"/>
    <property type="match status" value="1"/>
</dbReference>
<dbReference type="GO" id="GO:0052689">
    <property type="term" value="F:carboxylic ester hydrolase activity"/>
    <property type="evidence" value="ECO:0007669"/>
    <property type="project" value="TreeGrafter"/>
</dbReference>
<evidence type="ECO:0000259" key="4">
    <source>
        <dbReference type="Pfam" id="PF00135"/>
    </source>
</evidence>
<feature type="domain" description="Carboxylesterase type B" evidence="4">
    <location>
        <begin position="25"/>
        <end position="345"/>
    </location>
</feature>
<dbReference type="OrthoDB" id="408631at2759"/>